<dbReference type="InterPro" id="IPR049704">
    <property type="entry name" value="Aminotrans_3_PPA_site"/>
</dbReference>
<organism evidence="4 5">
    <name type="scientific">Aerophobetes bacterium</name>
    <dbReference type="NCBI Taxonomy" id="2030807"/>
    <lineage>
        <taxon>Bacteria</taxon>
        <taxon>Candidatus Aerophobota</taxon>
    </lineage>
</organism>
<evidence type="ECO:0000256" key="3">
    <source>
        <dbReference type="RuleBase" id="RU003560"/>
    </source>
</evidence>
<keyword evidence="4" id="KW-0032">Aminotransferase</keyword>
<dbReference type="SUPFAM" id="SSF53383">
    <property type="entry name" value="PLP-dependent transferases"/>
    <property type="match status" value="1"/>
</dbReference>
<dbReference type="PIRSF" id="PIRSF000521">
    <property type="entry name" value="Transaminase_4ab_Lys_Orn"/>
    <property type="match status" value="1"/>
</dbReference>
<dbReference type="Pfam" id="PF00202">
    <property type="entry name" value="Aminotran_3"/>
    <property type="match status" value="1"/>
</dbReference>
<dbReference type="InterPro" id="IPR015424">
    <property type="entry name" value="PyrdxlP-dep_Trfase"/>
</dbReference>
<dbReference type="AlphaFoldDB" id="A0A523W3D1"/>
<dbReference type="Proteomes" id="UP000319130">
    <property type="component" value="Unassembled WGS sequence"/>
</dbReference>
<proteinExistence type="inferred from homology"/>
<dbReference type="Gene3D" id="3.40.640.10">
    <property type="entry name" value="Type I PLP-dependent aspartate aminotransferase-like (Major domain)"/>
    <property type="match status" value="1"/>
</dbReference>
<dbReference type="CDD" id="cd00610">
    <property type="entry name" value="OAT_like"/>
    <property type="match status" value="1"/>
</dbReference>
<evidence type="ECO:0000256" key="2">
    <source>
        <dbReference type="ARBA" id="ARBA00022898"/>
    </source>
</evidence>
<name>A0A523W3D1_UNCAE</name>
<dbReference type="PROSITE" id="PS00600">
    <property type="entry name" value="AA_TRANSFER_CLASS_3"/>
    <property type="match status" value="1"/>
</dbReference>
<keyword evidence="2 3" id="KW-0663">Pyridoxal phosphate</keyword>
<dbReference type="InterPro" id="IPR015421">
    <property type="entry name" value="PyrdxlP-dep_Trfase_major"/>
</dbReference>
<comment type="caution">
    <text evidence="4">The sequence shown here is derived from an EMBL/GenBank/DDBJ whole genome shotgun (WGS) entry which is preliminary data.</text>
</comment>
<dbReference type="GO" id="GO:0008483">
    <property type="term" value="F:transaminase activity"/>
    <property type="evidence" value="ECO:0007669"/>
    <property type="project" value="UniProtKB-KW"/>
</dbReference>
<sequence length="418" mass="46540">MSGSVGGELTLLLVSGKGSKVKDASGKEYIDCTSQAWTYNVGFSHPKVVKAAIEQIKNISHARTSFETIPKLRLLKKLGEIAPGNLKKISFCMHGSVANEGAMKIAMINRPEGMKFLVPYDNYSGRTLATIAATWPYAPISRKFAPFMHNFIRFPNPYCYRCYFKMKYPECDLFCAEWIKNVIEKGSEPIIALTMEPLQASGCMLPPPPGYLKRVKEICHEYGILLIFDEIQTAFGRLGSMFACQLYETIPDMLIYGKAIAGGFPLAGVMLRDDLKPYDPAVHSFTFAHFPVSLAAACATLDVLIEEKLPQRAKEMGEYITKNLVKLKEKYEIIGDVRGPGLMIGIELVKNRDTKEPACKEASQFLKEGIKRGIIFGQSKFLGLGNVVKIKPPLVLTRNEADRVLEVFEEVTKVVSSR</sequence>
<dbReference type="Gene3D" id="3.90.1150.10">
    <property type="entry name" value="Aspartate Aminotransferase, domain 1"/>
    <property type="match status" value="1"/>
</dbReference>
<evidence type="ECO:0000313" key="5">
    <source>
        <dbReference type="Proteomes" id="UP000319130"/>
    </source>
</evidence>
<dbReference type="PANTHER" id="PTHR43094:SF1">
    <property type="entry name" value="AMINOTRANSFERASE CLASS-III"/>
    <property type="match status" value="1"/>
</dbReference>
<dbReference type="InterPro" id="IPR015422">
    <property type="entry name" value="PyrdxlP-dep_Trfase_small"/>
</dbReference>
<dbReference type="InterPro" id="IPR005814">
    <property type="entry name" value="Aminotrans_3"/>
</dbReference>
<comment type="similarity">
    <text evidence="1 3">Belongs to the class-III pyridoxal-phosphate-dependent aminotransferase family.</text>
</comment>
<dbReference type="PANTHER" id="PTHR43094">
    <property type="entry name" value="AMINOTRANSFERASE"/>
    <property type="match status" value="1"/>
</dbReference>
<gene>
    <name evidence="4" type="ORF">E3J48_05685</name>
</gene>
<evidence type="ECO:0000313" key="4">
    <source>
        <dbReference type="EMBL" id="TET61339.1"/>
    </source>
</evidence>
<dbReference type="EMBL" id="SOIZ01000252">
    <property type="protein sequence ID" value="TET61339.1"/>
    <property type="molecule type" value="Genomic_DNA"/>
</dbReference>
<accession>A0A523W3D1</accession>
<evidence type="ECO:0000256" key="1">
    <source>
        <dbReference type="ARBA" id="ARBA00008954"/>
    </source>
</evidence>
<dbReference type="GO" id="GO:0030170">
    <property type="term" value="F:pyridoxal phosphate binding"/>
    <property type="evidence" value="ECO:0007669"/>
    <property type="project" value="InterPro"/>
</dbReference>
<protein>
    <submittedName>
        <fullName evidence="4">Aspartate aminotransferase family protein</fullName>
    </submittedName>
</protein>
<reference evidence="4 5" key="1">
    <citation type="submission" date="2019-03" db="EMBL/GenBank/DDBJ databases">
        <title>Metabolic potential of uncultured bacteria and archaea associated with petroleum seepage in deep-sea sediments.</title>
        <authorList>
            <person name="Dong X."/>
            <person name="Hubert C."/>
        </authorList>
    </citation>
    <scope>NUCLEOTIDE SEQUENCE [LARGE SCALE GENOMIC DNA]</scope>
    <source>
        <strain evidence="4">E29_bin52</strain>
    </source>
</reference>
<keyword evidence="4" id="KW-0808">Transferase</keyword>